<keyword evidence="3" id="KW-1185">Reference proteome</keyword>
<protein>
    <submittedName>
        <fullName evidence="2">Uncharacterized protein</fullName>
    </submittedName>
</protein>
<evidence type="ECO:0000256" key="1">
    <source>
        <dbReference type="SAM" id="SignalP"/>
    </source>
</evidence>
<dbReference type="AlphaFoldDB" id="A0AAE1DBA5"/>
<feature type="signal peptide" evidence="1">
    <location>
        <begin position="1"/>
        <end position="24"/>
    </location>
</feature>
<gene>
    <name evidence="2" type="ORF">RRG08_057028</name>
</gene>
<proteinExistence type="predicted"/>
<evidence type="ECO:0000313" key="2">
    <source>
        <dbReference type="EMBL" id="KAK3763605.1"/>
    </source>
</evidence>
<organism evidence="2 3">
    <name type="scientific">Elysia crispata</name>
    <name type="common">lettuce slug</name>
    <dbReference type="NCBI Taxonomy" id="231223"/>
    <lineage>
        <taxon>Eukaryota</taxon>
        <taxon>Metazoa</taxon>
        <taxon>Spiralia</taxon>
        <taxon>Lophotrochozoa</taxon>
        <taxon>Mollusca</taxon>
        <taxon>Gastropoda</taxon>
        <taxon>Heterobranchia</taxon>
        <taxon>Euthyneura</taxon>
        <taxon>Panpulmonata</taxon>
        <taxon>Sacoglossa</taxon>
        <taxon>Placobranchoidea</taxon>
        <taxon>Plakobranchidae</taxon>
        <taxon>Elysia</taxon>
    </lineage>
</organism>
<dbReference type="Proteomes" id="UP001283361">
    <property type="component" value="Unassembled WGS sequence"/>
</dbReference>
<sequence length="129" mass="14264">MEAWLGRDGVGLVGACLLVFRAGGTDTDLEQNEVTRDYFLEPACSRSDGSGVTVIHASDLFPAQTRPTDLGRSRLQTNRFGVIGGSTRETETAHDKNKMEAMYRLLPRPFPVLSLKSNRERSITFTSSR</sequence>
<accession>A0AAE1DBA5</accession>
<keyword evidence="1" id="KW-0732">Signal</keyword>
<evidence type="ECO:0000313" key="3">
    <source>
        <dbReference type="Proteomes" id="UP001283361"/>
    </source>
</evidence>
<name>A0AAE1DBA5_9GAST</name>
<reference evidence="2" key="1">
    <citation type="journal article" date="2023" name="G3 (Bethesda)">
        <title>A reference genome for the long-term kleptoplast-retaining sea slug Elysia crispata morphotype clarki.</title>
        <authorList>
            <person name="Eastman K.E."/>
            <person name="Pendleton A.L."/>
            <person name="Shaikh M.A."/>
            <person name="Suttiyut T."/>
            <person name="Ogas R."/>
            <person name="Tomko P."/>
            <person name="Gavelis G."/>
            <person name="Widhalm J.R."/>
            <person name="Wisecaver J.H."/>
        </authorList>
    </citation>
    <scope>NUCLEOTIDE SEQUENCE</scope>
    <source>
        <strain evidence="2">ECLA1</strain>
    </source>
</reference>
<feature type="chain" id="PRO_5041899280" evidence="1">
    <location>
        <begin position="25"/>
        <end position="129"/>
    </location>
</feature>
<dbReference type="EMBL" id="JAWDGP010004530">
    <property type="protein sequence ID" value="KAK3763605.1"/>
    <property type="molecule type" value="Genomic_DNA"/>
</dbReference>
<comment type="caution">
    <text evidence="2">The sequence shown here is derived from an EMBL/GenBank/DDBJ whole genome shotgun (WGS) entry which is preliminary data.</text>
</comment>